<protein>
    <submittedName>
        <fullName evidence="1">Uncharacterized protein</fullName>
    </submittedName>
</protein>
<evidence type="ECO:0000313" key="1">
    <source>
        <dbReference type="EMBL" id="GAI27424.1"/>
    </source>
</evidence>
<dbReference type="EMBL" id="BARV01019122">
    <property type="protein sequence ID" value="GAI27424.1"/>
    <property type="molecule type" value="Genomic_DNA"/>
</dbReference>
<feature type="non-terminal residue" evidence="1">
    <location>
        <position position="1"/>
    </location>
</feature>
<comment type="caution">
    <text evidence="1">The sequence shown here is derived from an EMBL/GenBank/DDBJ whole genome shotgun (WGS) entry which is preliminary data.</text>
</comment>
<proteinExistence type="predicted"/>
<accession>X1P914</accession>
<reference evidence="1" key="1">
    <citation type="journal article" date="2014" name="Front. Microbiol.">
        <title>High frequency of phylogenetically diverse reductive dehalogenase-homologous genes in deep subseafloor sedimentary metagenomes.</title>
        <authorList>
            <person name="Kawai M."/>
            <person name="Futagami T."/>
            <person name="Toyoda A."/>
            <person name="Takaki Y."/>
            <person name="Nishi S."/>
            <person name="Hori S."/>
            <person name="Arai W."/>
            <person name="Tsubouchi T."/>
            <person name="Morono Y."/>
            <person name="Uchiyama I."/>
            <person name="Ito T."/>
            <person name="Fujiyama A."/>
            <person name="Inagaki F."/>
            <person name="Takami H."/>
        </authorList>
    </citation>
    <scope>NUCLEOTIDE SEQUENCE</scope>
    <source>
        <strain evidence="1">Expedition CK06-06</strain>
    </source>
</reference>
<organism evidence="1">
    <name type="scientific">marine sediment metagenome</name>
    <dbReference type="NCBI Taxonomy" id="412755"/>
    <lineage>
        <taxon>unclassified sequences</taxon>
        <taxon>metagenomes</taxon>
        <taxon>ecological metagenomes</taxon>
    </lineage>
</organism>
<gene>
    <name evidence="1" type="ORF">S06H3_32197</name>
</gene>
<name>X1P914_9ZZZZ</name>
<dbReference type="AlphaFoldDB" id="X1P914"/>
<sequence>EQVATMKTSWKERIQYGVVCKSLPNIGYVPIATLEDIAPTRNWDNFNHKDDYNLNGLPKPNVDLVMLEGRSAFTFHYVLKKPVRVKASIYSFAYGVNPSIVKDWLKQLGEIKGLGDKHNSSEGYGCFTVKAFNVVKDTEIAF</sequence>